<protein>
    <submittedName>
        <fullName evidence="1">Uncharacterized protein</fullName>
    </submittedName>
</protein>
<evidence type="ECO:0000313" key="2">
    <source>
        <dbReference type="Proteomes" id="UP000194236"/>
    </source>
</evidence>
<organism evidence="1 2">
    <name type="scientific">Euroglyphus maynei</name>
    <name type="common">Mayne's house dust mite</name>
    <dbReference type="NCBI Taxonomy" id="6958"/>
    <lineage>
        <taxon>Eukaryota</taxon>
        <taxon>Metazoa</taxon>
        <taxon>Ecdysozoa</taxon>
        <taxon>Arthropoda</taxon>
        <taxon>Chelicerata</taxon>
        <taxon>Arachnida</taxon>
        <taxon>Acari</taxon>
        <taxon>Acariformes</taxon>
        <taxon>Sarcoptiformes</taxon>
        <taxon>Astigmata</taxon>
        <taxon>Psoroptidia</taxon>
        <taxon>Analgoidea</taxon>
        <taxon>Pyroglyphidae</taxon>
        <taxon>Pyroglyphinae</taxon>
        <taxon>Euroglyphus</taxon>
    </lineage>
</organism>
<evidence type="ECO:0000313" key="1">
    <source>
        <dbReference type="EMBL" id="OTF71431.1"/>
    </source>
</evidence>
<dbReference type="EMBL" id="MUJZ01061133">
    <property type="protein sequence ID" value="OTF71431.1"/>
    <property type="molecule type" value="Genomic_DNA"/>
</dbReference>
<feature type="non-terminal residue" evidence="1">
    <location>
        <position position="161"/>
    </location>
</feature>
<sequence>MTSLKLWKYCDGVIPDTLDESAEANRAMAIILGTLSEDDANMVMSCRNPKLMIDMLKTKYEGSKSASIMALKGEFHTIAYDDQLSFFGKIRDINTRLKALNSGLDEVDMCQRVLAILPPEHQDIVGQMRVMSEFNTDGKEVELKLVKIESLLRQRIKDRNT</sequence>
<name>A0A1Y3ASL3_EURMA</name>
<dbReference type="AlphaFoldDB" id="A0A1Y3ASL3"/>
<gene>
    <name evidence="1" type="ORF">BLA29_012514</name>
</gene>
<comment type="caution">
    <text evidence="1">The sequence shown here is derived from an EMBL/GenBank/DDBJ whole genome shotgun (WGS) entry which is preliminary data.</text>
</comment>
<dbReference type="OrthoDB" id="6779775at2759"/>
<accession>A0A1Y3ASL3</accession>
<keyword evidence="2" id="KW-1185">Reference proteome</keyword>
<dbReference type="Proteomes" id="UP000194236">
    <property type="component" value="Unassembled WGS sequence"/>
</dbReference>
<dbReference type="Pfam" id="PF14223">
    <property type="entry name" value="Retrotran_gag_2"/>
    <property type="match status" value="1"/>
</dbReference>
<reference evidence="1 2" key="1">
    <citation type="submission" date="2017-03" db="EMBL/GenBank/DDBJ databases">
        <title>Genome Survey of Euroglyphus maynei.</title>
        <authorList>
            <person name="Arlian L.G."/>
            <person name="Morgan M.S."/>
            <person name="Rider S.D."/>
        </authorList>
    </citation>
    <scope>NUCLEOTIDE SEQUENCE [LARGE SCALE GENOMIC DNA]</scope>
    <source>
        <strain evidence="1">Arlian Lab</strain>
        <tissue evidence="1">Whole body</tissue>
    </source>
</reference>
<proteinExistence type="predicted"/>